<dbReference type="InterPro" id="IPR014729">
    <property type="entry name" value="Rossmann-like_a/b/a_fold"/>
</dbReference>
<sequence length="699" mass="77814">MCGITGFFNYDNASELAADALEIMQNRGKDAKGIYATNSENALGHCLHAVVGFVKQPLVGKGALAANCEIYNWEELNSKYKLNARNDAELLAELLLKLLDKKGINKIKDVIAELHGTYAFAYLRNGKIAIARDLIGVKPLWYALDADGRFCFASEKKVIEALARQDALELNPREALVYDIKMRKLDSLKREFFSLGKENKFNLQQNAAKIRELLFNSVKMRIPERKFALLFSGGIDSALIAKALLEGKSKFRAYFAYLSGASEPKDLKYAQSAAKELGIGIELVGIGMDEFEKELPKIVNLIESANPTRVGVAAVNYFACRKAHADGCKVIFSGLGADELFGGYARFRESKNINADCLSALMQMHENDLYRDDVASMENSVELRLPFLDSELAEFALNVPEKFKINGNENKVVLREIGKKTGLQEEIYKRKKLAAQYGSNFDSAIEKIARAHKFKRKSEFLAGLLHNKNLRLGALFSSGKDSNYALYEMQRQNYEISCLITIKSKNPDSYMFHSANIVIAKLQAEALGIPIVEIESSGEKENELRDLERALKIAREKFKINGIVTGALASNYQRKRIENAADSCGLRVFSPLWQKNQELELKEIVNAGFKFIITKIACAGLGKEWLGKEIGAGEVEKLIALSRKSGFNAAGEGGEYETLVLDAPNFRKRIAIDKFEIKSTSEFTHEFIADLNSATLSGK</sequence>
<dbReference type="Gene3D" id="3.40.50.620">
    <property type="entry name" value="HUPs"/>
    <property type="match status" value="2"/>
</dbReference>
<evidence type="ECO:0000259" key="4">
    <source>
        <dbReference type="PROSITE" id="PS51278"/>
    </source>
</evidence>
<dbReference type="CDD" id="cd01994">
    <property type="entry name" value="AANH_PF0828-like"/>
    <property type="match status" value="1"/>
</dbReference>
<organism evidence="5 6">
    <name type="scientific">Candidatus Iainarchaeum sp</name>
    <dbReference type="NCBI Taxonomy" id="3101447"/>
    <lineage>
        <taxon>Archaea</taxon>
        <taxon>Candidatus Iainarchaeota</taxon>
        <taxon>Candidatus Iainarchaeia</taxon>
        <taxon>Candidatus Iainarchaeales</taxon>
        <taxon>Candidatus Iainarchaeaceae</taxon>
        <taxon>Candidatus Iainarchaeum</taxon>
    </lineage>
</organism>
<name>A0A8T4KSH9_9ARCH</name>
<dbReference type="PANTHER" id="PTHR11772">
    <property type="entry name" value="ASPARAGINE SYNTHETASE"/>
    <property type="match status" value="1"/>
</dbReference>
<dbReference type="InterPro" id="IPR002761">
    <property type="entry name" value="Diphthami_syn_dom"/>
</dbReference>
<reference evidence="5" key="2">
    <citation type="submission" date="2021-05" db="EMBL/GenBank/DDBJ databases">
        <title>Protein family content uncovers lineage relationships and bacterial pathway maintenance mechanisms in DPANN archaea.</title>
        <authorList>
            <person name="Castelle C.J."/>
            <person name="Meheust R."/>
            <person name="Jaffe A.L."/>
            <person name="Seitz K."/>
            <person name="Gong X."/>
            <person name="Baker B.J."/>
            <person name="Banfield J.F."/>
        </authorList>
    </citation>
    <scope>NUCLEOTIDE SEQUENCE</scope>
    <source>
        <strain evidence="5">RIFCSPHIGHO2_01_FULL_AR10_44_11</strain>
    </source>
</reference>
<dbReference type="InterPro" id="IPR050795">
    <property type="entry name" value="Asn_Synthetase"/>
</dbReference>
<dbReference type="EMBL" id="JAGVWD010000021">
    <property type="protein sequence ID" value="MBS3057311.1"/>
    <property type="molecule type" value="Genomic_DNA"/>
</dbReference>
<keyword evidence="1 5" id="KW-0436">Ligase</keyword>
<proteinExistence type="predicted"/>
<dbReference type="GO" id="GO:0005829">
    <property type="term" value="C:cytosol"/>
    <property type="evidence" value="ECO:0007669"/>
    <property type="project" value="TreeGrafter"/>
</dbReference>
<dbReference type="Gene3D" id="3.90.1490.10">
    <property type="entry name" value="putative n-type atp pyrophosphatase, domain 2"/>
    <property type="match status" value="1"/>
</dbReference>
<keyword evidence="2" id="KW-0547">Nucleotide-binding</keyword>
<dbReference type="InterPro" id="IPR022427">
    <property type="entry name" value="MJ0570_ATP-bd"/>
</dbReference>
<reference evidence="5" key="1">
    <citation type="submission" date="2021-03" db="EMBL/GenBank/DDBJ databases">
        <authorList>
            <person name="Jaffe A."/>
        </authorList>
    </citation>
    <scope>NUCLEOTIDE SEQUENCE</scope>
    <source>
        <strain evidence="5">RIFCSPHIGHO2_01_FULL_AR10_44_11</strain>
    </source>
</reference>
<protein>
    <submittedName>
        <fullName evidence="5">Diphthine--ammonia ligase</fullName>
        <ecNumber evidence="5">6.3.1.14</ecNumber>
    </submittedName>
</protein>
<dbReference type="GO" id="GO:0004066">
    <property type="term" value="F:asparagine synthase (glutamine-hydrolyzing) activity"/>
    <property type="evidence" value="ECO:0007669"/>
    <property type="project" value="InterPro"/>
</dbReference>
<evidence type="ECO:0000313" key="6">
    <source>
        <dbReference type="Proteomes" id="UP000677687"/>
    </source>
</evidence>
<dbReference type="NCBIfam" id="TIGR00290">
    <property type="entry name" value="MJ0570_dom"/>
    <property type="match status" value="1"/>
</dbReference>
<dbReference type="Pfam" id="PF13537">
    <property type="entry name" value="GATase_7"/>
    <property type="match status" value="1"/>
</dbReference>
<dbReference type="CDD" id="cd01991">
    <property type="entry name" value="Asn_synthase_B_C"/>
    <property type="match status" value="1"/>
</dbReference>
<dbReference type="InterPro" id="IPR029055">
    <property type="entry name" value="Ntn_hydrolases_N"/>
</dbReference>
<evidence type="ECO:0000313" key="5">
    <source>
        <dbReference type="EMBL" id="MBS3057311.1"/>
    </source>
</evidence>
<gene>
    <name evidence="5" type="ORF">J4415_01645</name>
</gene>
<dbReference type="Pfam" id="PF01902">
    <property type="entry name" value="Diphthami_syn_2"/>
    <property type="match status" value="1"/>
</dbReference>
<dbReference type="SUPFAM" id="SSF52402">
    <property type="entry name" value="Adenine nucleotide alpha hydrolases-like"/>
    <property type="match status" value="2"/>
</dbReference>
<accession>A0A8T4KSH9</accession>
<dbReference type="GO" id="GO:0006529">
    <property type="term" value="P:asparagine biosynthetic process"/>
    <property type="evidence" value="ECO:0007669"/>
    <property type="project" value="InterPro"/>
</dbReference>
<comment type="caution">
    <text evidence="5">The sequence shown here is derived from an EMBL/GenBank/DDBJ whole genome shotgun (WGS) entry which is preliminary data.</text>
</comment>
<dbReference type="NCBIfam" id="TIGR03679">
    <property type="entry name" value="arCOG00187"/>
    <property type="match status" value="1"/>
</dbReference>
<dbReference type="GO" id="GO:0005524">
    <property type="term" value="F:ATP binding"/>
    <property type="evidence" value="ECO:0007669"/>
    <property type="project" value="UniProtKB-KW"/>
</dbReference>
<keyword evidence="3" id="KW-0067">ATP-binding</keyword>
<dbReference type="InterPro" id="IPR017932">
    <property type="entry name" value="GATase_2_dom"/>
</dbReference>
<evidence type="ECO:0000256" key="2">
    <source>
        <dbReference type="ARBA" id="ARBA00022741"/>
    </source>
</evidence>
<dbReference type="Pfam" id="PF00733">
    <property type="entry name" value="Asn_synthase"/>
    <property type="match status" value="1"/>
</dbReference>
<evidence type="ECO:0000256" key="1">
    <source>
        <dbReference type="ARBA" id="ARBA00022598"/>
    </source>
</evidence>
<dbReference type="PANTHER" id="PTHR11772:SF2">
    <property type="entry name" value="ASPARAGINE SYNTHETASE [GLUTAMINE-HYDROLYZING]"/>
    <property type="match status" value="1"/>
</dbReference>
<dbReference type="EC" id="6.3.1.14" evidence="5"/>
<dbReference type="PROSITE" id="PS51278">
    <property type="entry name" value="GATASE_TYPE_2"/>
    <property type="match status" value="1"/>
</dbReference>
<dbReference type="Gene3D" id="3.60.20.10">
    <property type="entry name" value="Glutamine Phosphoribosylpyrophosphate, subunit 1, domain 1"/>
    <property type="match status" value="1"/>
</dbReference>
<dbReference type="GO" id="GO:0017178">
    <property type="term" value="F:diphthine-ammonia ligase activity"/>
    <property type="evidence" value="ECO:0007669"/>
    <property type="project" value="UniProtKB-EC"/>
</dbReference>
<dbReference type="SUPFAM" id="SSF56235">
    <property type="entry name" value="N-terminal nucleophile aminohydrolases (Ntn hydrolases)"/>
    <property type="match status" value="1"/>
</dbReference>
<dbReference type="Proteomes" id="UP000677687">
    <property type="component" value="Unassembled WGS sequence"/>
</dbReference>
<feature type="domain" description="Glutamine amidotransferase type-2" evidence="4">
    <location>
        <begin position="2"/>
        <end position="181"/>
    </location>
</feature>
<dbReference type="InterPro" id="IPR001962">
    <property type="entry name" value="Asn_synthase"/>
</dbReference>
<dbReference type="AlphaFoldDB" id="A0A8T4KSH9"/>
<evidence type="ECO:0000256" key="3">
    <source>
        <dbReference type="ARBA" id="ARBA00022840"/>
    </source>
</evidence>